<name>A0A7I8KK51_SPIIN</name>
<evidence type="ECO:0000313" key="3">
    <source>
        <dbReference type="EMBL" id="CAA7398041.1"/>
    </source>
</evidence>
<sequence>MAKCGQDTIGSILLENAGGGGGFRLWAIISPRAAFGRKLVNGLVCGGGFGARAPTRKKRPIGAPSPPSEAGSERLSELLKAEMSSESESEEEDAAPEEVQRAVERLREGDRGREAAAEVRRLAKDDPAARESLGRLGAIPFLVGMLSCVDVHLQVESLYALLNLGIANLQNKAAIVSSGALHKMLALVGDGGAPPPVAAAVAANLLALSAPDSNKPLIGSSAAIPFLLHTFRHAAGQPREDALRALFNLSIAAVNLPTLVAAGLVPELLDAAVNVDHPELTERALAVLCNVVSSPEGRAAVGRSPAAFQTLAEVLGWSDAPRCQELAAQILTVMAYKEYEARAAMAAEGIVSSLLELTLLGSDEAQKRASRILQFLIVGDKAKKPSAAVSAPLSKEEGRSPEEEEMSEERKAVKKLVKQSLQSNMRRIVRRANLPQDFSPSEKTKSLVVAGGGGSSSSKSLPVWSAAELRGKPWLSLSSLP</sequence>
<reference evidence="3" key="1">
    <citation type="submission" date="2020-02" db="EMBL/GenBank/DDBJ databases">
        <authorList>
            <person name="Scholz U."/>
            <person name="Mascher M."/>
            <person name="Fiebig A."/>
        </authorList>
    </citation>
    <scope>NUCLEOTIDE SEQUENCE</scope>
</reference>
<feature type="region of interest" description="Disordered" evidence="1">
    <location>
        <begin position="387"/>
        <end position="411"/>
    </location>
</feature>
<organism evidence="3 4">
    <name type="scientific">Spirodela intermedia</name>
    <name type="common">Intermediate duckweed</name>
    <dbReference type="NCBI Taxonomy" id="51605"/>
    <lineage>
        <taxon>Eukaryota</taxon>
        <taxon>Viridiplantae</taxon>
        <taxon>Streptophyta</taxon>
        <taxon>Embryophyta</taxon>
        <taxon>Tracheophyta</taxon>
        <taxon>Spermatophyta</taxon>
        <taxon>Magnoliopsida</taxon>
        <taxon>Liliopsida</taxon>
        <taxon>Araceae</taxon>
        <taxon>Lemnoideae</taxon>
        <taxon>Spirodela</taxon>
    </lineage>
</organism>
<feature type="compositionally biased region" description="Basic and acidic residues" evidence="1">
    <location>
        <begin position="71"/>
        <end position="80"/>
    </location>
</feature>
<dbReference type="Pfam" id="PF25598">
    <property type="entry name" value="ARM_PUB"/>
    <property type="match status" value="1"/>
</dbReference>
<dbReference type="Gene3D" id="1.25.10.10">
    <property type="entry name" value="Leucine-rich Repeat Variant"/>
    <property type="match status" value="2"/>
</dbReference>
<feature type="region of interest" description="Disordered" evidence="1">
    <location>
        <begin position="54"/>
        <end position="100"/>
    </location>
</feature>
<dbReference type="InterPro" id="IPR058678">
    <property type="entry name" value="ARM_PUB"/>
</dbReference>
<dbReference type="SMART" id="SM00185">
    <property type="entry name" value="ARM"/>
    <property type="match status" value="6"/>
</dbReference>
<feature type="domain" description="U-box" evidence="2">
    <location>
        <begin position="98"/>
        <end position="370"/>
    </location>
</feature>
<keyword evidence="4" id="KW-1185">Reference proteome</keyword>
<feature type="compositionally biased region" description="Acidic residues" evidence="1">
    <location>
        <begin position="85"/>
        <end position="96"/>
    </location>
</feature>
<dbReference type="InterPro" id="IPR016024">
    <property type="entry name" value="ARM-type_fold"/>
</dbReference>
<feature type="region of interest" description="Disordered" evidence="1">
    <location>
        <begin position="432"/>
        <end position="462"/>
    </location>
</feature>
<dbReference type="InterPro" id="IPR011989">
    <property type="entry name" value="ARM-like"/>
</dbReference>
<dbReference type="OrthoDB" id="7537227at2759"/>
<dbReference type="Proteomes" id="UP000663760">
    <property type="component" value="Chromosome 6"/>
</dbReference>
<dbReference type="InterPro" id="IPR000225">
    <property type="entry name" value="Armadillo"/>
</dbReference>
<proteinExistence type="predicted"/>
<gene>
    <name evidence="3" type="ORF">SI8410_06008706</name>
</gene>
<evidence type="ECO:0000256" key="1">
    <source>
        <dbReference type="SAM" id="MobiDB-lite"/>
    </source>
</evidence>
<protein>
    <recommendedName>
        <fullName evidence="2">U-box domain-containing protein</fullName>
    </recommendedName>
</protein>
<dbReference type="PANTHER" id="PTHR46700:SF1">
    <property type="entry name" value="ARM REPEAT SUPERFAMILY PROTEIN"/>
    <property type="match status" value="1"/>
</dbReference>
<dbReference type="AlphaFoldDB" id="A0A7I8KK51"/>
<dbReference type="SUPFAM" id="SSF48371">
    <property type="entry name" value="ARM repeat"/>
    <property type="match status" value="1"/>
</dbReference>
<dbReference type="EMBL" id="LR746269">
    <property type="protein sequence ID" value="CAA7398041.1"/>
    <property type="molecule type" value="Genomic_DNA"/>
</dbReference>
<evidence type="ECO:0000313" key="4">
    <source>
        <dbReference type="Proteomes" id="UP000663760"/>
    </source>
</evidence>
<dbReference type="PANTHER" id="PTHR46700">
    <property type="entry name" value="ARM REPEAT SUPERFAMILY PROTEIN"/>
    <property type="match status" value="1"/>
</dbReference>
<evidence type="ECO:0000259" key="2">
    <source>
        <dbReference type="Pfam" id="PF25598"/>
    </source>
</evidence>
<accession>A0A7I8KK51</accession>